<dbReference type="EMBL" id="JBEDUW010000001">
    <property type="protein sequence ID" value="KAK9951248.1"/>
    <property type="molecule type" value="Genomic_DNA"/>
</dbReference>
<name>A0AAW1YRS1_RUBAR</name>
<dbReference type="Proteomes" id="UP001457282">
    <property type="component" value="Unassembled WGS sequence"/>
</dbReference>
<protein>
    <submittedName>
        <fullName evidence="1">Uncharacterized protein</fullName>
    </submittedName>
</protein>
<reference evidence="1 2" key="1">
    <citation type="journal article" date="2023" name="G3 (Bethesda)">
        <title>A chromosome-length genome assembly and annotation of blackberry (Rubus argutus, cv. 'Hillquist').</title>
        <authorList>
            <person name="Bruna T."/>
            <person name="Aryal R."/>
            <person name="Dudchenko O."/>
            <person name="Sargent D.J."/>
            <person name="Mead D."/>
            <person name="Buti M."/>
            <person name="Cavallini A."/>
            <person name="Hytonen T."/>
            <person name="Andres J."/>
            <person name="Pham M."/>
            <person name="Weisz D."/>
            <person name="Mascagni F."/>
            <person name="Usai G."/>
            <person name="Natali L."/>
            <person name="Bassil N."/>
            <person name="Fernandez G.E."/>
            <person name="Lomsadze A."/>
            <person name="Armour M."/>
            <person name="Olukolu B."/>
            <person name="Poorten T."/>
            <person name="Britton C."/>
            <person name="Davik J."/>
            <person name="Ashrafi H."/>
            <person name="Aiden E.L."/>
            <person name="Borodovsky M."/>
            <person name="Worthington M."/>
        </authorList>
    </citation>
    <scope>NUCLEOTIDE SEQUENCE [LARGE SCALE GENOMIC DNA]</scope>
    <source>
        <strain evidence="1">PI 553951</strain>
    </source>
</reference>
<proteinExistence type="predicted"/>
<accession>A0AAW1YRS1</accession>
<sequence length="124" mass="13375">MGSSAARDQQHGLVAIPSRSRQLWRWGAVVCEERTTPRLGSGCKERTSGFPVGLKRLLLWASDVGDGDGKDSSNWALRRRAGVVMQSGSASMVKVETAMGTGIVDGGDEVDLDRNCNGFFGYLR</sequence>
<evidence type="ECO:0000313" key="1">
    <source>
        <dbReference type="EMBL" id="KAK9951248.1"/>
    </source>
</evidence>
<keyword evidence="2" id="KW-1185">Reference proteome</keyword>
<organism evidence="1 2">
    <name type="scientific">Rubus argutus</name>
    <name type="common">Southern blackberry</name>
    <dbReference type="NCBI Taxonomy" id="59490"/>
    <lineage>
        <taxon>Eukaryota</taxon>
        <taxon>Viridiplantae</taxon>
        <taxon>Streptophyta</taxon>
        <taxon>Embryophyta</taxon>
        <taxon>Tracheophyta</taxon>
        <taxon>Spermatophyta</taxon>
        <taxon>Magnoliopsida</taxon>
        <taxon>eudicotyledons</taxon>
        <taxon>Gunneridae</taxon>
        <taxon>Pentapetalae</taxon>
        <taxon>rosids</taxon>
        <taxon>fabids</taxon>
        <taxon>Rosales</taxon>
        <taxon>Rosaceae</taxon>
        <taxon>Rosoideae</taxon>
        <taxon>Rosoideae incertae sedis</taxon>
        <taxon>Rubus</taxon>
    </lineage>
</organism>
<evidence type="ECO:0000313" key="2">
    <source>
        <dbReference type="Proteomes" id="UP001457282"/>
    </source>
</evidence>
<comment type="caution">
    <text evidence="1">The sequence shown here is derived from an EMBL/GenBank/DDBJ whole genome shotgun (WGS) entry which is preliminary data.</text>
</comment>
<dbReference type="AlphaFoldDB" id="A0AAW1YRS1"/>
<gene>
    <name evidence="1" type="ORF">M0R45_006705</name>
</gene>